<name>A0ABY8U250_TETOB</name>
<dbReference type="InterPro" id="IPR036779">
    <property type="entry name" value="LysM_dom_sf"/>
</dbReference>
<reference evidence="3 4" key="1">
    <citation type="submission" date="2023-05" db="EMBL/GenBank/DDBJ databases">
        <title>A 100% complete, gapless, phased diploid assembly of the Scenedesmus obliquus UTEX 3031 genome.</title>
        <authorList>
            <person name="Biondi T.C."/>
            <person name="Hanschen E.R."/>
            <person name="Kwon T."/>
            <person name="Eng W."/>
            <person name="Kruse C.P.S."/>
            <person name="Koehler S.I."/>
            <person name="Kunde Y."/>
            <person name="Gleasner C.D."/>
            <person name="You Mak K.T."/>
            <person name="Polle J."/>
            <person name="Hovde B.T."/>
            <person name="Starkenburg S.R."/>
        </authorList>
    </citation>
    <scope>NUCLEOTIDE SEQUENCE [LARGE SCALE GENOMIC DNA]</scope>
    <source>
        <strain evidence="3 4">DOE0152z</strain>
    </source>
</reference>
<protein>
    <recommendedName>
        <fullName evidence="2">LysM domain-containing protein</fullName>
    </recommendedName>
</protein>
<keyword evidence="4" id="KW-1185">Reference proteome</keyword>
<dbReference type="PROSITE" id="PS51782">
    <property type="entry name" value="LYSM"/>
    <property type="match status" value="1"/>
</dbReference>
<organism evidence="3 4">
    <name type="scientific">Tetradesmus obliquus</name>
    <name type="common">Green alga</name>
    <name type="synonym">Acutodesmus obliquus</name>
    <dbReference type="NCBI Taxonomy" id="3088"/>
    <lineage>
        <taxon>Eukaryota</taxon>
        <taxon>Viridiplantae</taxon>
        <taxon>Chlorophyta</taxon>
        <taxon>core chlorophytes</taxon>
        <taxon>Chlorophyceae</taxon>
        <taxon>CS clade</taxon>
        <taxon>Sphaeropleales</taxon>
        <taxon>Scenedesmaceae</taxon>
        <taxon>Tetradesmus</taxon>
    </lineage>
</organism>
<evidence type="ECO:0000256" key="1">
    <source>
        <dbReference type="SAM" id="SignalP"/>
    </source>
</evidence>
<dbReference type="CDD" id="cd00118">
    <property type="entry name" value="LysM"/>
    <property type="match status" value="1"/>
</dbReference>
<feature type="domain" description="LysM" evidence="2">
    <location>
        <begin position="136"/>
        <end position="180"/>
    </location>
</feature>
<keyword evidence="1" id="KW-0732">Signal</keyword>
<feature type="signal peptide" evidence="1">
    <location>
        <begin position="1"/>
        <end position="23"/>
    </location>
</feature>
<dbReference type="Pfam" id="PF01476">
    <property type="entry name" value="LysM"/>
    <property type="match status" value="1"/>
</dbReference>
<dbReference type="SUPFAM" id="SSF54106">
    <property type="entry name" value="LysM domain"/>
    <property type="match status" value="1"/>
</dbReference>
<dbReference type="Proteomes" id="UP001244341">
    <property type="component" value="Chromosome 5b"/>
</dbReference>
<evidence type="ECO:0000259" key="2">
    <source>
        <dbReference type="PROSITE" id="PS51782"/>
    </source>
</evidence>
<dbReference type="SMART" id="SM00257">
    <property type="entry name" value="LysM"/>
    <property type="match status" value="1"/>
</dbReference>
<dbReference type="EMBL" id="CP126212">
    <property type="protein sequence ID" value="WIA14026.1"/>
    <property type="molecule type" value="Genomic_DNA"/>
</dbReference>
<evidence type="ECO:0000313" key="3">
    <source>
        <dbReference type="EMBL" id="WIA14026.1"/>
    </source>
</evidence>
<dbReference type="Gene3D" id="3.10.350.10">
    <property type="entry name" value="LysM domain"/>
    <property type="match status" value="1"/>
</dbReference>
<dbReference type="InterPro" id="IPR018392">
    <property type="entry name" value="LysM"/>
</dbReference>
<proteinExistence type="predicted"/>
<accession>A0ABY8U250</accession>
<gene>
    <name evidence="3" type="ORF">OEZ85_002586</name>
</gene>
<feature type="chain" id="PRO_5047077338" description="LysM domain-containing protein" evidence="1">
    <location>
        <begin position="24"/>
        <end position="196"/>
    </location>
</feature>
<evidence type="ECO:0000313" key="4">
    <source>
        <dbReference type="Proteomes" id="UP001244341"/>
    </source>
</evidence>
<sequence length="196" mass="20864">MKSTSACALLAAAVLLLAGTARADCPDRDVRCRIPNAEWLVQESSSGCEGGGTVDVGFTGNVPSGSVGIRGKCYKAYKETDGTYMIPMGSFSTGTCYQYRFPDMSVSESCRPCSSLVEQCSARVPGCRKCARTCTYSHTVVSGDNCWAIANDHGMTVETMQQMNPGLNCDPLQINEKICLAMGDGACTDVCEGRFV</sequence>